<dbReference type="AlphaFoldDB" id="A0A382Y1G3"/>
<feature type="compositionally biased region" description="Basic residues" evidence="1">
    <location>
        <begin position="20"/>
        <end position="39"/>
    </location>
</feature>
<organism evidence="2">
    <name type="scientific">marine metagenome</name>
    <dbReference type="NCBI Taxonomy" id="408172"/>
    <lineage>
        <taxon>unclassified sequences</taxon>
        <taxon>metagenomes</taxon>
        <taxon>ecological metagenomes</taxon>
    </lineage>
</organism>
<proteinExistence type="predicted"/>
<evidence type="ECO:0000256" key="1">
    <source>
        <dbReference type="SAM" id="MobiDB-lite"/>
    </source>
</evidence>
<name>A0A382Y1G3_9ZZZZ</name>
<feature type="non-terminal residue" evidence="2">
    <location>
        <position position="84"/>
    </location>
</feature>
<reference evidence="2" key="1">
    <citation type="submission" date="2018-05" db="EMBL/GenBank/DDBJ databases">
        <authorList>
            <person name="Lanie J.A."/>
            <person name="Ng W.-L."/>
            <person name="Kazmierczak K.M."/>
            <person name="Andrzejewski T.M."/>
            <person name="Davidsen T.M."/>
            <person name="Wayne K.J."/>
            <person name="Tettelin H."/>
            <person name="Glass J.I."/>
            <person name="Rusch D."/>
            <person name="Podicherti R."/>
            <person name="Tsui H.-C.T."/>
            <person name="Winkler M.E."/>
        </authorList>
    </citation>
    <scope>NUCLEOTIDE SEQUENCE</scope>
</reference>
<feature type="compositionally biased region" description="Basic and acidic residues" evidence="1">
    <location>
        <begin position="1"/>
        <end position="16"/>
    </location>
</feature>
<evidence type="ECO:0000313" key="2">
    <source>
        <dbReference type="EMBL" id="SVD76980.1"/>
    </source>
</evidence>
<feature type="non-terminal residue" evidence="2">
    <location>
        <position position="1"/>
    </location>
</feature>
<feature type="region of interest" description="Disordered" evidence="1">
    <location>
        <begin position="1"/>
        <end position="84"/>
    </location>
</feature>
<protein>
    <submittedName>
        <fullName evidence="2">Uncharacterized protein</fullName>
    </submittedName>
</protein>
<dbReference type="EMBL" id="UINC01172089">
    <property type="protein sequence ID" value="SVD76980.1"/>
    <property type="molecule type" value="Genomic_DNA"/>
</dbReference>
<accession>A0A382Y1G3</accession>
<gene>
    <name evidence="2" type="ORF">METZ01_LOCUS429834</name>
</gene>
<sequence length="84" mass="9264">GPDRRGPSHRVDDRRSGLAVRRRSRPPRRPRHAPRRTARHGLAGPDRQLDRHPGALGGPPGGAVDARRPRNPRSLRTADVPAPM</sequence>